<dbReference type="GO" id="GO:0012505">
    <property type="term" value="C:endomembrane system"/>
    <property type="evidence" value="ECO:0007669"/>
    <property type="project" value="UniProtKB-SubCell"/>
</dbReference>
<dbReference type="GO" id="GO:0016192">
    <property type="term" value="P:vesicle-mediated transport"/>
    <property type="evidence" value="ECO:0007669"/>
    <property type="project" value="InterPro"/>
</dbReference>
<dbReference type="Gene3D" id="1.25.10.10">
    <property type="entry name" value="Leucine-rich Repeat Variant"/>
    <property type="match status" value="1"/>
</dbReference>
<dbReference type="InterPro" id="IPR011989">
    <property type="entry name" value="ARM-like"/>
</dbReference>
<keyword evidence="4" id="KW-0653">Protein transport</keyword>
<protein>
    <submittedName>
        <fullName evidence="7">Adaptor related protein complex 1 subunit gamma 2</fullName>
    </submittedName>
</protein>
<dbReference type="InterPro" id="IPR002553">
    <property type="entry name" value="Clathrin/coatomer_adapt-like_N"/>
</dbReference>
<evidence type="ECO:0000259" key="6">
    <source>
        <dbReference type="Pfam" id="PF01602"/>
    </source>
</evidence>
<evidence type="ECO:0000256" key="5">
    <source>
        <dbReference type="ARBA" id="ARBA00023136"/>
    </source>
</evidence>
<dbReference type="InterPro" id="IPR050840">
    <property type="entry name" value="Adaptor_Complx_Large_Subunit"/>
</dbReference>
<accession>A0A8D2LHZ0</accession>
<proteinExistence type="inferred from homology"/>
<keyword evidence="8" id="KW-1185">Reference proteome</keyword>
<dbReference type="GO" id="GO:0030117">
    <property type="term" value="C:membrane coat"/>
    <property type="evidence" value="ECO:0007669"/>
    <property type="project" value="InterPro"/>
</dbReference>
<name>A0A8D2LHZ0_VARKO</name>
<reference evidence="7" key="1">
    <citation type="submission" date="2025-08" db="UniProtKB">
        <authorList>
            <consortium name="Ensembl"/>
        </authorList>
    </citation>
    <scope>IDENTIFICATION</scope>
</reference>
<dbReference type="PANTHER" id="PTHR22780">
    <property type="entry name" value="ADAPTIN, ALPHA/GAMMA/EPSILON"/>
    <property type="match status" value="1"/>
</dbReference>
<comment type="subcellular location">
    <subcellularLocation>
        <location evidence="1">Endomembrane system</location>
        <topology evidence="1">Peripheral membrane protein</topology>
    </subcellularLocation>
</comment>
<organism evidence="7 8">
    <name type="scientific">Varanus komodoensis</name>
    <name type="common">Komodo dragon</name>
    <dbReference type="NCBI Taxonomy" id="61221"/>
    <lineage>
        <taxon>Eukaryota</taxon>
        <taxon>Metazoa</taxon>
        <taxon>Chordata</taxon>
        <taxon>Craniata</taxon>
        <taxon>Vertebrata</taxon>
        <taxon>Euteleostomi</taxon>
        <taxon>Lepidosauria</taxon>
        <taxon>Squamata</taxon>
        <taxon>Bifurcata</taxon>
        <taxon>Unidentata</taxon>
        <taxon>Episquamata</taxon>
        <taxon>Toxicofera</taxon>
        <taxon>Anguimorpha</taxon>
        <taxon>Paleoanguimorpha</taxon>
        <taxon>Varanoidea</taxon>
        <taxon>Varanidae</taxon>
        <taxon>Varanus</taxon>
    </lineage>
</organism>
<keyword evidence="5" id="KW-0472">Membrane</keyword>
<reference evidence="7" key="2">
    <citation type="submission" date="2025-09" db="UniProtKB">
        <authorList>
            <consortium name="Ensembl"/>
        </authorList>
    </citation>
    <scope>IDENTIFICATION</scope>
</reference>
<evidence type="ECO:0000313" key="8">
    <source>
        <dbReference type="Proteomes" id="UP000694545"/>
    </source>
</evidence>
<sequence>MPEAPLTLPDLIRTIRAARTQAEERDLVQRESAKIRGAFRSDEPDARASNLAKLLYLHMLGYPAHFGQMECLKLVASPKYHEKRIGYLGAALLLDEKHDTHLLLTNSLKNDLRHPSAWAQGLALSALGTLGSAAMLRDLAGEVGQLARMGQLSVRRKAMICSVHLIRKVPDLTDAFIPATMMSACLFPGLLHATVTLIAEMCEKSSQALEHFRKVGKQTSLFPASSGTNPRGVTRTWE</sequence>
<comment type="similarity">
    <text evidence="2">Belongs to the adaptor complexes large subunit family.</text>
</comment>
<evidence type="ECO:0000256" key="1">
    <source>
        <dbReference type="ARBA" id="ARBA00004184"/>
    </source>
</evidence>
<dbReference type="Pfam" id="PF01602">
    <property type="entry name" value="Adaptin_N"/>
    <property type="match status" value="1"/>
</dbReference>
<evidence type="ECO:0000256" key="2">
    <source>
        <dbReference type="ARBA" id="ARBA00006613"/>
    </source>
</evidence>
<evidence type="ECO:0000256" key="3">
    <source>
        <dbReference type="ARBA" id="ARBA00022448"/>
    </source>
</evidence>
<feature type="domain" description="Clathrin/coatomer adaptor adaptin-like N-terminal" evidence="6">
    <location>
        <begin position="25"/>
        <end position="209"/>
    </location>
</feature>
<dbReference type="AlphaFoldDB" id="A0A8D2LHZ0"/>
<keyword evidence="3" id="KW-0813">Transport</keyword>
<evidence type="ECO:0000256" key="4">
    <source>
        <dbReference type="ARBA" id="ARBA00022927"/>
    </source>
</evidence>
<dbReference type="SUPFAM" id="SSF48371">
    <property type="entry name" value="ARM repeat"/>
    <property type="match status" value="1"/>
</dbReference>
<dbReference type="Proteomes" id="UP000694545">
    <property type="component" value="Unplaced"/>
</dbReference>
<evidence type="ECO:0000313" key="7">
    <source>
        <dbReference type="Ensembl" id="ENSVKKP00000022890.1"/>
    </source>
</evidence>
<dbReference type="InterPro" id="IPR016024">
    <property type="entry name" value="ARM-type_fold"/>
</dbReference>
<dbReference type="GO" id="GO:0006886">
    <property type="term" value="P:intracellular protein transport"/>
    <property type="evidence" value="ECO:0007669"/>
    <property type="project" value="InterPro"/>
</dbReference>
<dbReference type="Ensembl" id="ENSVKKT00000023458.1">
    <property type="protein sequence ID" value="ENSVKKP00000022890.1"/>
    <property type="gene ID" value="ENSVKKG00000015173.1"/>
</dbReference>